<keyword evidence="2" id="KW-1185">Reference proteome</keyword>
<dbReference type="Proteomes" id="UP000597617">
    <property type="component" value="Unassembled WGS sequence"/>
</dbReference>
<organism evidence="1 2">
    <name type="scientific">Hymenobacter jeongseonensis</name>
    <dbReference type="NCBI Taxonomy" id="2791027"/>
    <lineage>
        <taxon>Bacteria</taxon>
        <taxon>Pseudomonadati</taxon>
        <taxon>Bacteroidota</taxon>
        <taxon>Cytophagia</taxon>
        <taxon>Cytophagales</taxon>
        <taxon>Hymenobacteraceae</taxon>
        <taxon>Hymenobacter</taxon>
    </lineage>
</organism>
<evidence type="ECO:0008006" key="3">
    <source>
        <dbReference type="Google" id="ProtNLM"/>
    </source>
</evidence>
<protein>
    <recommendedName>
        <fullName evidence="3">DUF2281 domain-containing protein</fullName>
    </recommendedName>
</protein>
<gene>
    <name evidence="1" type="ORF">I2I05_08645</name>
</gene>
<proteinExistence type="predicted"/>
<comment type="caution">
    <text evidence="1">The sequence shown here is derived from an EMBL/GenBank/DDBJ whole genome shotgun (WGS) entry which is preliminary data.</text>
</comment>
<evidence type="ECO:0000313" key="1">
    <source>
        <dbReference type="EMBL" id="MBF9237465.1"/>
    </source>
</evidence>
<dbReference type="RefSeq" id="WP_196281837.1">
    <property type="nucleotide sequence ID" value="NZ_JADQDQ010000003.1"/>
</dbReference>
<dbReference type="EMBL" id="JADQDQ010000003">
    <property type="protein sequence ID" value="MBF9237465.1"/>
    <property type="molecule type" value="Genomic_DNA"/>
</dbReference>
<evidence type="ECO:0000313" key="2">
    <source>
        <dbReference type="Proteomes" id="UP000597617"/>
    </source>
</evidence>
<accession>A0ABS0IGH4</accession>
<reference evidence="1 2" key="1">
    <citation type="submission" date="2020-11" db="EMBL/GenBank/DDBJ databases">
        <authorList>
            <person name="Kim M.K."/>
        </authorList>
    </citation>
    <scope>NUCLEOTIDE SEQUENCE [LARGE SCALE GENOMIC DNA]</scope>
    <source>
        <strain evidence="1 2">BT683</strain>
    </source>
</reference>
<name>A0ABS0IGH4_9BACT</name>
<sequence>MSDTIITDAITPKDILVAVVKQLDHMSQTEYADFIQHLKTKYDARLEAHYLQYPRHRP</sequence>